<gene>
    <name evidence="5" type="ORF">OKA05_11345</name>
</gene>
<dbReference type="SMART" id="SM00354">
    <property type="entry name" value="HTH_LACI"/>
    <property type="match status" value="1"/>
</dbReference>
<dbReference type="EMBL" id="JAPDDT010000004">
    <property type="protein sequence ID" value="MCW1923149.1"/>
    <property type="molecule type" value="Genomic_DNA"/>
</dbReference>
<sequence>MLVLAGLAAFYEYRFVSFDQSLTMRDLARDVGVSVSTVSKALRNDPSISVSRCLAIQAAAERLGYRPHPMVSALMAQMHHRRRRSDPHHIAWIDLWPAGKDGDPAMSAKPIMSGALARAQELGYGLEVYPVGTEGISPEGLRRRLAARGQWGMIIPPVPEPSMRFALDLRGFTGVTIGSSLHEPVMHRVSPNHFQGSVLAWTQLRAKGFERIGLALTPEMNERVETKWLAAFLACQQELPPRGRVNPLLASPDDPAGFARWLRREKPGVVLVAEKFPWCELPCSNGGQVSGLPIAWLMLQGGEQGVGGLDYQPEQLGRVAVEMVVAQIHRNERGSPDIPHTILINPVWTDC</sequence>
<comment type="caution">
    <text evidence="5">The sequence shown here is derived from an EMBL/GenBank/DDBJ whole genome shotgun (WGS) entry which is preliminary data.</text>
</comment>
<dbReference type="PANTHER" id="PTHR30146">
    <property type="entry name" value="LACI-RELATED TRANSCRIPTIONAL REPRESSOR"/>
    <property type="match status" value="1"/>
</dbReference>
<dbReference type="InterPro" id="IPR028082">
    <property type="entry name" value="Peripla_BP_I"/>
</dbReference>
<dbReference type="Gene3D" id="1.10.260.40">
    <property type="entry name" value="lambda repressor-like DNA-binding domains"/>
    <property type="match status" value="1"/>
</dbReference>
<accession>A0ABT3GI06</accession>
<keyword evidence="3" id="KW-0804">Transcription</keyword>
<keyword evidence="1" id="KW-0805">Transcription regulation</keyword>
<dbReference type="PROSITE" id="PS50932">
    <property type="entry name" value="HTH_LACI_2"/>
    <property type="match status" value="1"/>
</dbReference>
<dbReference type="CDD" id="cd01392">
    <property type="entry name" value="HTH_LacI"/>
    <property type="match status" value="1"/>
</dbReference>
<dbReference type="Gene3D" id="3.40.50.2300">
    <property type="match status" value="2"/>
</dbReference>
<evidence type="ECO:0000256" key="3">
    <source>
        <dbReference type="ARBA" id="ARBA00023163"/>
    </source>
</evidence>
<dbReference type="RefSeq" id="WP_264487255.1">
    <property type="nucleotide sequence ID" value="NZ_JAPDDT010000004.1"/>
</dbReference>
<evidence type="ECO:0000313" key="5">
    <source>
        <dbReference type="EMBL" id="MCW1923149.1"/>
    </source>
</evidence>
<dbReference type="Proteomes" id="UP001320876">
    <property type="component" value="Unassembled WGS sequence"/>
</dbReference>
<reference evidence="5 6" key="1">
    <citation type="submission" date="2022-10" db="EMBL/GenBank/DDBJ databases">
        <title>Luteolibacter arcticus strain CCTCC AB 2014275, whole genome shotgun sequencing project.</title>
        <authorList>
            <person name="Zhao G."/>
            <person name="Shen L."/>
        </authorList>
    </citation>
    <scope>NUCLEOTIDE SEQUENCE [LARGE SCALE GENOMIC DNA]</scope>
    <source>
        <strain evidence="5 6">CCTCC AB 2014275</strain>
    </source>
</reference>
<dbReference type="SUPFAM" id="SSF47413">
    <property type="entry name" value="lambda repressor-like DNA-binding domains"/>
    <property type="match status" value="1"/>
</dbReference>
<dbReference type="SUPFAM" id="SSF53822">
    <property type="entry name" value="Periplasmic binding protein-like I"/>
    <property type="match status" value="1"/>
</dbReference>
<evidence type="ECO:0000256" key="1">
    <source>
        <dbReference type="ARBA" id="ARBA00023015"/>
    </source>
</evidence>
<dbReference type="PANTHER" id="PTHR30146:SF109">
    <property type="entry name" value="HTH-TYPE TRANSCRIPTIONAL REGULATOR GALS"/>
    <property type="match status" value="1"/>
</dbReference>
<name>A0ABT3GI06_9BACT</name>
<dbReference type="PROSITE" id="PS00356">
    <property type="entry name" value="HTH_LACI_1"/>
    <property type="match status" value="1"/>
</dbReference>
<protein>
    <submittedName>
        <fullName evidence="5">LacI family transcriptional regulator</fullName>
    </submittedName>
</protein>
<keyword evidence="6" id="KW-1185">Reference proteome</keyword>
<dbReference type="InterPro" id="IPR000843">
    <property type="entry name" value="HTH_LacI"/>
</dbReference>
<dbReference type="Pfam" id="PF00356">
    <property type="entry name" value="LacI"/>
    <property type="match status" value="1"/>
</dbReference>
<keyword evidence="2" id="KW-0238">DNA-binding</keyword>
<evidence type="ECO:0000259" key="4">
    <source>
        <dbReference type="PROSITE" id="PS50932"/>
    </source>
</evidence>
<evidence type="ECO:0000256" key="2">
    <source>
        <dbReference type="ARBA" id="ARBA00023125"/>
    </source>
</evidence>
<organism evidence="5 6">
    <name type="scientific">Luteolibacter arcticus</name>
    <dbReference type="NCBI Taxonomy" id="1581411"/>
    <lineage>
        <taxon>Bacteria</taxon>
        <taxon>Pseudomonadati</taxon>
        <taxon>Verrucomicrobiota</taxon>
        <taxon>Verrucomicrobiia</taxon>
        <taxon>Verrucomicrobiales</taxon>
        <taxon>Verrucomicrobiaceae</taxon>
        <taxon>Luteolibacter</taxon>
    </lineage>
</organism>
<proteinExistence type="predicted"/>
<dbReference type="InterPro" id="IPR010982">
    <property type="entry name" value="Lambda_DNA-bd_dom_sf"/>
</dbReference>
<feature type="domain" description="HTH lacI-type" evidence="4">
    <location>
        <begin position="22"/>
        <end position="76"/>
    </location>
</feature>
<evidence type="ECO:0000313" key="6">
    <source>
        <dbReference type="Proteomes" id="UP001320876"/>
    </source>
</evidence>